<dbReference type="InterPro" id="IPR043400">
    <property type="entry name" value="RING-HC_RNF141"/>
</dbReference>
<dbReference type="PANTHER" id="PTHR12109">
    <property type="entry name" value="RING FINGER PROTEIN 141-RELATED"/>
    <property type="match status" value="1"/>
</dbReference>
<dbReference type="Proteomes" id="UP000887567">
    <property type="component" value="Unplaced"/>
</dbReference>
<keyword evidence="3 5" id="KW-0863">Zinc-finger</keyword>
<dbReference type="Gene3D" id="3.30.40.10">
    <property type="entry name" value="Zinc/RING finger domain, C3HC4 (zinc finger)"/>
    <property type="match status" value="1"/>
</dbReference>
<organism evidence="7 8">
    <name type="scientific">Exaiptasia diaphana</name>
    <name type="common">Tropical sea anemone</name>
    <name type="synonym">Aiptasia pulchella</name>
    <dbReference type="NCBI Taxonomy" id="2652724"/>
    <lineage>
        <taxon>Eukaryota</taxon>
        <taxon>Metazoa</taxon>
        <taxon>Cnidaria</taxon>
        <taxon>Anthozoa</taxon>
        <taxon>Hexacorallia</taxon>
        <taxon>Actiniaria</taxon>
        <taxon>Aiptasiidae</taxon>
        <taxon>Exaiptasia</taxon>
    </lineage>
</organism>
<dbReference type="OMA" id="RHRNCPV"/>
<accession>A0A913X6A6</accession>
<dbReference type="GO" id="GO:0008270">
    <property type="term" value="F:zinc ion binding"/>
    <property type="evidence" value="ECO:0007669"/>
    <property type="project" value="UniProtKB-KW"/>
</dbReference>
<keyword evidence="2" id="KW-0479">Metal-binding</keyword>
<sequence length="237" mass="26886">MGQSYSFASKILQDHALVLRDLAILSHGGLLDTVKHINKILDNFSGDSVHQILFAVKELSDENYLWKATVRIYCYKIEKSSGLVKTRKVLDLRQFCKVYRDVLRQVRCTKCIGDSEEWEQVDENGEAYDKINLEQAREALTVSMIITRVDEAMKKQDDEIEECCICLERQSDVILACVHCFCKVCIEKWSDSHGTCPVCRVEVKTDDSWEIPEMPSKGEIASYVMDLAEGAGSSTSN</sequence>
<dbReference type="AlphaFoldDB" id="A0A913X6A6"/>
<feature type="domain" description="RING-type" evidence="6">
    <location>
        <begin position="163"/>
        <end position="200"/>
    </location>
</feature>
<dbReference type="Pfam" id="PF13639">
    <property type="entry name" value="zf-RING_2"/>
    <property type="match status" value="1"/>
</dbReference>
<reference evidence="7" key="1">
    <citation type="submission" date="2022-11" db="UniProtKB">
        <authorList>
            <consortium name="EnsemblMetazoa"/>
        </authorList>
    </citation>
    <scope>IDENTIFICATION</scope>
</reference>
<protein>
    <recommendedName>
        <fullName evidence="1">RING finger protein 141</fullName>
    </recommendedName>
</protein>
<dbReference type="SUPFAM" id="SSF57850">
    <property type="entry name" value="RING/U-box"/>
    <property type="match status" value="1"/>
</dbReference>
<name>A0A913X6A6_EXADI</name>
<dbReference type="EnsemblMetazoa" id="XM_021043908.2">
    <property type="protein sequence ID" value="XP_020899567.1"/>
    <property type="gene ID" value="LOC110238251"/>
</dbReference>
<evidence type="ECO:0000259" key="6">
    <source>
        <dbReference type="PROSITE" id="PS50089"/>
    </source>
</evidence>
<dbReference type="KEGG" id="epa:110238251"/>
<keyword evidence="4" id="KW-0862">Zinc</keyword>
<dbReference type="GO" id="GO:0051865">
    <property type="term" value="P:protein autoubiquitination"/>
    <property type="evidence" value="ECO:0007669"/>
    <property type="project" value="TreeGrafter"/>
</dbReference>
<evidence type="ECO:0000256" key="5">
    <source>
        <dbReference type="PROSITE-ProRule" id="PRU00175"/>
    </source>
</evidence>
<dbReference type="GeneID" id="110238251"/>
<dbReference type="PROSITE" id="PS00518">
    <property type="entry name" value="ZF_RING_1"/>
    <property type="match status" value="1"/>
</dbReference>
<dbReference type="InterPro" id="IPR017907">
    <property type="entry name" value="Znf_RING_CS"/>
</dbReference>
<evidence type="ECO:0000313" key="8">
    <source>
        <dbReference type="Proteomes" id="UP000887567"/>
    </source>
</evidence>
<dbReference type="CDD" id="cd16545">
    <property type="entry name" value="RING-HC_RNF141"/>
    <property type="match status" value="1"/>
</dbReference>
<dbReference type="InterPro" id="IPR013083">
    <property type="entry name" value="Znf_RING/FYVE/PHD"/>
</dbReference>
<dbReference type="InterPro" id="IPR047126">
    <property type="entry name" value="RNF141-like"/>
</dbReference>
<dbReference type="InterPro" id="IPR001841">
    <property type="entry name" value="Znf_RING"/>
</dbReference>
<keyword evidence="8" id="KW-1185">Reference proteome</keyword>
<dbReference type="OrthoDB" id="1630758at2759"/>
<dbReference type="PROSITE" id="PS50089">
    <property type="entry name" value="ZF_RING_2"/>
    <property type="match status" value="1"/>
</dbReference>
<evidence type="ECO:0000256" key="3">
    <source>
        <dbReference type="ARBA" id="ARBA00022771"/>
    </source>
</evidence>
<dbReference type="RefSeq" id="XP_020899567.1">
    <property type="nucleotide sequence ID" value="XM_021043908.2"/>
</dbReference>
<dbReference type="SMART" id="SM00184">
    <property type="entry name" value="RING"/>
    <property type="match status" value="1"/>
</dbReference>
<dbReference type="GO" id="GO:0004842">
    <property type="term" value="F:ubiquitin-protein transferase activity"/>
    <property type="evidence" value="ECO:0007669"/>
    <property type="project" value="TreeGrafter"/>
</dbReference>
<evidence type="ECO:0000313" key="7">
    <source>
        <dbReference type="EnsemblMetazoa" id="XP_020899567.1"/>
    </source>
</evidence>
<evidence type="ECO:0000256" key="1">
    <source>
        <dbReference type="ARBA" id="ARBA00022017"/>
    </source>
</evidence>
<evidence type="ECO:0000256" key="4">
    <source>
        <dbReference type="ARBA" id="ARBA00022833"/>
    </source>
</evidence>
<proteinExistence type="predicted"/>
<dbReference type="PANTHER" id="PTHR12109:SF3">
    <property type="entry name" value="RING FINGER PROTEIN 141"/>
    <property type="match status" value="1"/>
</dbReference>
<evidence type="ECO:0000256" key="2">
    <source>
        <dbReference type="ARBA" id="ARBA00022723"/>
    </source>
</evidence>